<feature type="compositionally biased region" description="Basic and acidic residues" evidence="13">
    <location>
        <begin position="335"/>
        <end position="344"/>
    </location>
</feature>
<dbReference type="GO" id="GO:0019285">
    <property type="term" value="P:glycine betaine biosynthetic process from choline"/>
    <property type="evidence" value="ECO:0007669"/>
    <property type="project" value="UniProtKB-UniPathway"/>
</dbReference>
<reference evidence="15 16" key="1">
    <citation type="journal article" date="2013" name="BMC Genomics">
        <title>Reconstruction of the lipid metabolism for the microalga Monoraphidium neglectum from its genome sequence reveals characteristics suitable for biofuel production.</title>
        <authorList>
            <person name="Bogen C."/>
            <person name="Al-Dilaimi A."/>
            <person name="Albersmeier A."/>
            <person name="Wichmann J."/>
            <person name="Grundmann M."/>
            <person name="Rupp O."/>
            <person name="Lauersen K.J."/>
            <person name="Blifernez-Klassen O."/>
            <person name="Kalinowski J."/>
            <person name="Goesmann A."/>
            <person name="Mussgnug J.H."/>
            <person name="Kruse O."/>
        </authorList>
    </citation>
    <scope>NUCLEOTIDE SEQUENCE [LARGE SCALE GENOMIC DNA]</scope>
    <source>
        <strain evidence="15 16">SAG 48.87</strain>
    </source>
</reference>
<dbReference type="RefSeq" id="XP_013903967.1">
    <property type="nucleotide sequence ID" value="XM_014048513.1"/>
</dbReference>
<dbReference type="PANTHER" id="PTHR43756">
    <property type="entry name" value="CHOLINE MONOOXYGENASE, CHLOROPLASTIC"/>
    <property type="match status" value="1"/>
</dbReference>
<feature type="region of interest" description="Disordered" evidence="13">
    <location>
        <begin position="326"/>
        <end position="348"/>
    </location>
</feature>
<keyword evidence="9" id="KW-0560">Oxidoreductase</keyword>
<dbReference type="GeneID" id="25735889"/>
<dbReference type="KEGG" id="mng:MNEG_3011"/>
<evidence type="ECO:0000256" key="2">
    <source>
        <dbReference type="ARBA" id="ARBA00002149"/>
    </source>
</evidence>
<evidence type="ECO:0000256" key="1">
    <source>
        <dbReference type="ARBA" id="ARBA00001962"/>
    </source>
</evidence>
<keyword evidence="10" id="KW-0408">Iron</keyword>
<evidence type="ECO:0000256" key="6">
    <source>
        <dbReference type="ARBA" id="ARBA00014931"/>
    </source>
</evidence>
<dbReference type="Gene3D" id="3.90.380.10">
    <property type="entry name" value="Naphthalene 1,2-dioxygenase Alpha Subunit, Chain A, domain 1"/>
    <property type="match status" value="3"/>
</dbReference>
<evidence type="ECO:0000256" key="9">
    <source>
        <dbReference type="ARBA" id="ARBA00023002"/>
    </source>
</evidence>
<evidence type="ECO:0000256" key="5">
    <source>
        <dbReference type="ARBA" id="ARBA00012763"/>
    </source>
</evidence>
<dbReference type="AlphaFoldDB" id="A0A0D2K364"/>
<keyword evidence="7" id="KW-0001">2Fe-2S</keyword>
<dbReference type="STRING" id="145388.A0A0D2K364"/>
<dbReference type="InterPro" id="IPR017941">
    <property type="entry name" value="Rieske_2Fe-2S"/>
</dbReference>
<evidence type="ECO:0000259" key="14">
    <source>
        <dbReference type="PROSITE" id="PS51296"/>
    </source>
</evidence>
<dbReference type="InterPro" id="IPR015879">
    <property type="entry name" value="Ring_hydroxy_dOase_asu_C_dom"/>
</dbReference>
<dbReference type="SUPFAM" id="SSF55961">
    <property type="entry name" value="Bet v1-like"/>
    <property type="match status" value="1"/>
</dbReference>
<evidence type="ECO:0000256" key="8">
    <source>
        <dbReference type="ARBA" id="ARBA00022723"/>
    </source>
</evidence>
<comment type="function">
    <text evidence="2">Catalyzes the first step of the osmoprotectant glycine betaine synthesis.</text>
</comment>
<comment type="pathway">
    <text evidence="3">Amine and polyamine biosynthesis; betaine biosynthesis via choline pathway; betaine aldehyde from choline (monooxygenase route): step 1/1.</text>
</comment>
<gene>
    <name evidence="15" type="ORF">MNEG_3011</name>
</gene>
<evidence type="ECO:0000313" key="16">
    <source>
        <dbReference type="Proteomes" id="UP000054498"/>
    </source>
</evidence>
<evidence type="ECO:0000256" key="10">
    <source>
        <dbReference type="ARBA" id="ARBA00023004"/>
    </source>
</evidence>
<dbReference type="GO" id="GO:0019133">
    <property type="term" value="F:choline monooxygenase activity"/>
    <property type="evidence" value="ECO:0007669"/>
    <property type="project" value="UniProtKB-EC"/>
</dbReference>
<dbReference type="SUPFAM" id="SSF50022">
    <property type="entry name" value="ISP domain"/>
    <property type="match status" value="1"/>
</dbReference>
<evidence type="ECO:0000256" key="11">
    <source>
        <dbReference type="ARBA" id="ARBA00023014"/>
    </source>
</evidence>
<name>A0A0D2K364_9CHLO</name>
<dbReference type="EMBL" id="KK100582">
    <property type="protein sequence ID" value="KIZ04948.1"/>
    <property type="molecule type" value="Genomic_DNA"/>
</dbReference>
<dbReference type="Gene3D" id="2.102.10.10">
    <property type="entry name" value="Rieske [2Fe-2S] iron-sulphur domain"/>
    <property type="match status" value="1"/>
</dbReference>
<dbReference type="GO" id="GO:0051537">
    <property type="term" value="F:2 iron, 2 sulfur cluster binding"/>
    <property type="evidence" value="ECO:0007669"/>
    <property type="project" value="UniProtKB-KW"/>
</dbReference>
<organism evidence="15 16">
    <name type="scientific">Monoraphidium neglectum</name>
    <dbReference type="NCBI Taxonomy" id="145388"/>
    <lineage>
        <taxon>Eukaryota</taxon>
        <taxon>Viridiplantae</taxon>
        <taxon>Chlorophyta</taxon>
        <taxon>core chlorophytes</taxon>
        <taxon>Chlorophyceae</taxon>
        <taxon>CS clade</taxon>
        <taxon>Sphaeropleales</taxon>
        <taxon>Selenastraceae</taxon>
        <taxon>Monoraphidium</taxon>
    </lineage>
</organism>
<dbReference type="PROSITE" id="PS51296">
    <property type="entry name" value="RIESKE"/>
    <property type="match status" value="1"/>
</dbReference>
<evidence type="ECO:0000256" key="13">
    <source>
        <dbReference type="SAM" id="MobiDB-lite"/>
    </source>
</evidence>
<keyword evidence="16" id="KW-1185">Reference proteome</keyword>
<evidence type="ECO:0000313" key="15">
    <source>
        <dbReference type="EMBL" id="KIZ04948.1"/>
    </source>
</evidence>
<dbReference type="OrthoDB" id="426882at2759"/>
<dbReference type="Pfam" id="PF00848">
    <property type="entry name" value="Ring_hydroxyl_A"/>
    <property type="match status" value="1"/>
</dbReference>
<dbReference type="PRINTS" id="PR00090">
    <property type="entry name" value="RNGDIOXGNASE"/>
</dbReference>
<protein>
    <recommendedName>
        <fullName evidence="6">Choline monooxygenase, chloroplastic</fullName>
        <ecNumber evidence="5">1.14.15.7</ecNumber>
    </recommendedName>
</protein>
<dbReference type="InterPro" id="IPR001663">
    <property type="entry name" value="Rng_hydr_dOase-A"/>
</dbReference>
<dbReference type="InterPro" id="IPR036922">
    <property type="entry name" value="Rieske_2Fe-2S_sf"/>
</dbReference>
<comment type="catalytic activity">
    <reaction evidence="12">
        <text>choline + 2 reduced [2Fe-2S]-[ferredoxin] + O2 + 2 H(+) = betaine aldehyde hydrate + 2 oxidized [2Fe-2S]-[ferredoxin] + H2O</text>
        <dbReference type="Rhea" id="RHEA:17769"/>
        <dbReference type="Rhea" id="RHEA-COMP:10000"/>
        <dbReference type="Rhea" id="RHEA-COMP:10001"/>
        <dbReference type="ChEBI" id="CHEBI:15354"/>
        <dbReference type="ChEBI" id="CHEBI:15377"/>
        <dbReference type="ChEBI" id="CHEBI:15378"/>
        <dbReference type="ChEBI" id="CHEBI:15379"/>
        <dbReference type="ChEBI" id="CHEBI:15870"/>
        <dbReference type="ChEBI" id="CHEBI:33737"/>
        <dbReference type="ChEBI" id="CHEBI:33738"/>
        <dbReference type="EC" id="1.14.15.7"/>
    </reaction>
</comment>
<dbReference type="UniPathway" id="UPA00529">
    <property type="reaction ID" value="UER00430"/>
</dbReference>
<evidence type="ECO:0000256" key="4">
    <source>
        <dbReference type="ARBA" id="ARBA00010848"/>
    </source>
</evidence>
<dbReference type="GO" id="GO:0005506">
    <property type="term" value="F:iron ion binding"/>
    <property type="evidence" value="ECO:0007669"/>
    <property type="project" value="InterPro"/>
</dbReference>
<accession>A0A0D2K364</accession>
<dbReference type="Pfam" id="PF00355">
    <property type="entry name" value="Rieske"/>
    <property type="match status" value="1"/>
</dbReference>
<evidence type="ECO:0000256" key="12">
    <source>
        <dbReference type="ARBA" id="ARBA00049097"/>
    </source>
</evidence>
<dbReference type="PANTHER" id="PTHR43756:SF5">
    <property type="entry name" value="CHOLINE MONOOXYGENASE, CHLOROPLASTIC"/>
    <property type="match status" value="1"/>
</dbReference>
<sequence>MISAGLEPWADHARPIEEATTLPASWYTSPLTPAREQARVFGRSWQLVGHVGQVAQPGQYFTGTLPPWRYVVARGDDGKLRAFHNVCRHHAAAVAGGCGQGDEWVCPYHGWTYDTRGRLRKAPRVKGIKDFRAAEWGLRPIALDTWGPFVFLWMGDGSGRSSSSSSSSSGGVSSSAPPPLEEWLGSAGERMSALGLAEPMVHVAQRTYELRCNWKVFCDNYLDGGYHVPIAHPGLAAQLDLGGYRSELHPRLSLQTCDPGASADGRVGGGRPAGYFFLYPNIMVNRYGPWMDTNVVVPADSRSPDRCRVRFDWWLQADALERLLAGGGGVQQQGREGEGGRSGDDGGGAVEVEEAVAGIEFTHSGAAVLPFVRESLASSHQVQVEDIGLCEAVQLGLEEPAYGVGRYAPSLEQPMFHFHQLLHQAIVGAGDSNVDSSSSRFSFSSKKV</sequence>
<dbReference type="Proteomes" id="UP000054498">
    <property type="component" value="Unassembled WGS sequence"/>
</dbReference>
<keyword evidence="11" id="KW-0411">Iron-sulfur</keyword>
<dbReference type="EC" id="1.14.15.7" evidence="5"/>
<evidence type="ECO:0000256" key="3">
    <source>
        <dbReference type="ARBA" id="ARBA00004866"/>
    </source>
</evidence>
<keyword evidence="8" id="KW-0479">Metal-binding</keyword>
<comment type="similarity">
    <text evidence="4">Belongs to the choline monooxygenase family.</text>
</comment>
<feature type="domain" description="Rieske" evidence="14">
    <location>
        <begin position="45"/>
        <end position="142"/>
    </location>
</feature>
<evidence type="ECO:0000256" key="7">
    <source>
        <dbReference type="ARBA" id="ARBA00022714"/>
    </source>
</evidence>
<proteinExistence type="inferred from homology"/>
<comment type="cofactor">
    <cofactor evidence="1">
        <name>Fe cation</name>
        <dbReference type="ChEBI" id="CHEBI:24875"/>
    </cofactor>
</comment>